<sequence length="293" mass="33981">MKKLFLAAKFAIIQTNVKQGGAYGTYTLDDKKVRQTVFDHQYAIQQTLAGRYKIEKILQNGSYGIIYLCWDLHANQKCVVKQMRKSKKKENVENYKQETAILQILDNNGIPKLIETFVYEDRQFFSMEFVEGGSNVEDTLFASEQKYSEKECLELAKQLTAIVCYIHEKGIFHGDIRIPNVLLNRGGLYLIDFGLAHNIHTDKESREHHKQLAQEDFFDIGDFLLFLLYSAYEGDTKRNRPWTEELNIHEKTTHILKRLLQIDPSYQRCEDIMTDMVEAITIISGEILPKAKA</sequence>
<evidence type="ECO:0000256" key="8">
    <source>
        <dbReference type="ARBA" id="ARBA00048679"/>
    </source>
</evidence>
<organism evidence="10 11">
    <name type="scientific">Gracilibacillus boraciitolerans JCM 21714</name>
    <dbReference type="NCBI Taxonomy" id="1298598"/>
    <lineage>
        <taxon>Bacteria</taxon>
        <taxon>Bacillati</taxon>
        <taxon>Bacillota</taxon>
        <taxon>Bacilli</taxon>
        <taxon>Bacillales</taxon>
        <taxon>Bacillaceae</taxon>
        <taxon>Gracilibacillus</taxon>
    </lineage>
</organism>
<dbReference type="PANTHER" id="PTHR43895:SF32">
    <property type="entry name" value="SERINE_THREONINE-PROTEIN KINASE CHK1"/>
    <property type="match status" value="1"/>
</dbReference>
<dbReference type="Gene3D" id="1.10.510.10">
    <property type="entry name" value="Transferase(Phosphotransferase) domain 1"/>
    <property type="match status" value="1"/>
</dbReference>
<dbReference type="STRING" id="1298598.JCM21714_3901"/>
<dbReference type="InterPro" id="IPR011009">
    <property type="entry name" value="Kinase-like_dom_sf"/>
</dbReference>
<dbReference type="eggNOG" id="COG0515">
    <property type="taxonomic scope" value="Bacteria"/>
</dbReference>
<evidence type="ECO:0000259" key="9">
    <source>
        <dbReference type="PROSITE" id="PS50011"/>
    </source>
</evidence>
<comment type="catalytic activity">
    <reaction evidence="8">
        <text>L-seryl-[protein] + ATP = O-phospho-L-seryl-[protein] + ADP + H(+)</text>
        <dbReference type="Rhea" id="RHEA:17989"/>
        <dbReference type="Rhea" id="RHEA-COMP:9863"/>
        <dbReference type="Rhea" id="RHEA-COMP:11604"/>
        <dbReference type="ChEBI" id="CHEBI:15378"/>
        <dbReference type="ChEBI" id="CHEBI:29999"/>
        <dbReference type="ChEBI" id="CHEBI:30616"/>
        <dbReference type="ChEBI" id="CHEBI:83421"/>
        <dbReference type="ChEBI" id="CHEBI:456216"/>
        <dbReference type="EC" id="2.7.11.1"/>
    </reaction>
</comment>
<evidence type="ECO:0000256" key="3">
    <source>
        <dbReference type="ARBA" id="ARBA00022679"/>
    </source>
</evidence>
<evidence type="ECO:0000313" key="10">
    <source>
        <dbReference type="EMBL" id="GAE94717.1"/>
    </source>
</evidence>
<dbReference type="AlphaFoldDB" id="W4VNE0"/>
<dbReference type="RefSeq" id="WP_052000757.1">
    <property type="nucleotide sequence ID" value="NZ_BAVS01000029.1"/>
</dbReference>
<name>W4VNE0_9BACI</name>
<dbReference type="EC" id="2.7.11.1" evidence="1"/>
<protein>
    <recommendedName>
        <fullName evidence="1">non-specific serine/threonine protein kinase</fullName>
        <ecNumber evidence="1">2.7.11.1</ecNumber>
    </recommendedName>
</protein>
<dbReference type="GO" id="GO:0004674">
    <property type="term" value="F:protein serine/threonine kinase activity"/>
    <property type="evidence" value="ECO:0007669"/>
    <property type="project" value="UniProtKB-KW"/>
</dbReference>
<accession>W4VNE0</accession>
<evidence type="ECO:0000256" key="2">
    <source>
        <dbReference type="ARBA" id="ARBA00022527"/>
    </source>
</evidence>
<dbReference type="OrthoDB" id="9788659at2"/>
<feature type="domain" description="Protein kinase" evidence="9">
    <location>
        <begin position="52"/>
        <end position="293"/>
    </location>
</feature>
<dbReference type="CDD" id="cd00180">
    <property type="entry name" value="PKc"/>
    <property type="match status" value="1"/>
</dbReference>
<dbReference type="PANTHER" id="PTHR43895">
    <property type="entry name" value="CALCIUM/CALMODULIN-DEPENDENT PROTEIN KINASE KINASE-RELATED"/>
    <property type="match status" value="1"/>
</dbReference>
<keyword evidence="5 10" id="KW-0418">Kinase</keyword>
<proteinExistence type="predicted"/>
<comment type="caution">
    <text evidence="10">The sequence shown here is derived from an EMBL/GenBank/DDBJ whole genome shotgun (WGS) entry which is preliminary data.</text>
</comment>
<dbReference type="SUPFAM" id="SSF56112">
    <property type="entry name" value="Protein kinase-like (PK-like)"/>
    <property type="match status" value="1"/>
</dbReference>
<evidence type="ECO:0000256" key="6">
    <source>
        <dbReference type="ARBA" id="ARBA00022840"/>
    </source>
</evidence>
<dbReference type="PROSITE" id="PS50011">
    <property type="entry name" value="PROTEIN_KINASE_DOM"/>
    <property type="match status" value="1"/>
</dbReference>
<keyword evidence="4" id="KW-0547">Nucleotide-binding</keyword>
<dbReference type="InterPro" id="IPR000719">
    <property type="entry name" value="Prot_kinase_dom"/>
</dbReference>
<reference evidence="10 11" key="1">
    <citation type="journal article" date="2014" name="Genome Announc.">
        <title>Draft Genome Sequence of the Boron-Tolerant and Moderately Halotolerant Bacterium Gracilibacillus boraciitolerans JCM 21714T.</title>
        <authorList>
            <person name="Ahmed I."/>
            <person name="Oshima K."/>
            <person name="Suda W."/>
            <person name="Kitamura K."/>
            <person name="Iida T."/>
            <person name="Ohmori Y."/>
            <person name="Fujiwara T."/>
            <person name="Hattori M."/>
            <person name="Ohkuma M."/>
        </authorList>
    </citation>
    <scope>NUCLEOTIDE SEQUENCE [LARGE SCALE GENOMIC DNA]</scope>
    <source>
        <strain evidence="10 11">JCM 21714</strain>
    </source>
</reference>
<keyword evidence="3" id="KW-0808">Transferase</keyword>
<keyword evidence="2" id="KW-0723">Serine/threonine-protein kinase</keyword>
<evidence type="ECO:0000256" key="5">
    <source>
        <dbReference type="ARBA" id="ARBA00022777"/>
    </source>
</evidence>
<evidence type="ECO:0000256" key="1">
    <source>
        <dbReference type="ARBA" id="ARBA00012513"/>
    </source>
</evidence>
<keyword evidence="6" id="KW-0067">ATP-binding</keyword>
<evidence type="ECO:0000256" key="7">
    <source>
        <dbReference type="ARBA" id="ARBA00047899"/>
    </source>
</evidence>
<keyword evidence="11" id="KW-1185">Reference proteome</keyword>
<gene>
    <name evidence="10" type="ORF">JCM21714_3901</name>
</gene>
<dbReference type="Pfam" id="PF00069">
    <property type="entry name" value="Pkinase"/>
    <property type="match status" value="1"/>
</dbReference>
<evidence type="ECO:0000256" key="4">
    <source>
        <dbReference type="ARBA" id="ARBA00022741"/>
    </source>
</evidence>
<evidence type="ECO:0000313" key="11">
    <source>
        <dbReference type="Proteomes" id="UP000019102"/>
    </source>
</evidence>
<comment type="catalytic activity">
    <reaction evidence="7">
        <text>L-threonyl-[protein] + ATP = O-phospho-L-threonyl-[protein] + ADP + H(+)</text>
        <dbReference type="Rhea" id="RHEA:46608"/>
        <dbReference type="Rhea" id="RHEA-COMP:11060"/>
        <dbReference type="Rhea" id="RHEA-COMP:11605"/>
        <dbReference type="ChEBI" id="CHEBI:15378"/>
        <dbReference type="ChEBI" id="CHEBI:30013"/>
        <dbReference type="ChEBI" id="CHEBI:30616"/>
        <dbReference type="ChEBI" id="CHEBI:61977"/>
        <dbReference type="ChEBI" id="CHEBI:456216"/>
        <dbReference type="EC" id="2.7.11.1"/>
    </reaction>
</comment>
<dbReference type="EMBL" id="BAVS01000029">
    <property type="protein sequence ID" value="GAE94717.1"/>
    <property type="molecule type" value="Genomic_DNA"/>
</dbReference>
<dbReference type="Proteomes" id="UP000019102">
    <property type="component" value="Unassembled WGS sequence"/>
</dbReference>
<dbReference type="GO" id="GO:0007165">
    <property type="term" value="P:signal transduction"/>
    <property type="evidence" value="ECO:0007669"/>
    <property type="project" value="TreeGrafter"/>
</dbReference>
<dbReference type="GO" id="GO:0005524">
    <property type="term" value="F:ATP binding"/>
    <property type="evidence" value="ECO:0007669"/>
    <property type="project" value="UniProtKB-KW"/>
</dbReference>